<dbReference type="RefSeq" id="WP_176274073.1">
    <property type="nucleotide sequence ID" value="NZ_JABWTA010000001.1"/>
</dbReference>
<evidence type="ECO:0000313" key="1">
    <source>
        <dbReference type="EMBL" id="NVE95893.1"/>
    </source>
</evidence>
<dbReference type="Gene3D" id="3.40.50.300">
    <property type="entry name" value="P-loop containing nucleotide triphosphate hydrolases"/>
    <property type="match status" value="1"/>
</dbReference>
<proteinExistence type="predicted"/>
<evidence type="ECO:0000313" key="2">
    <source>
        <dbReference type="Proteomes" id="UP000546031"/>
    </source>
</evidence>
<protein>
    <recommendedName>
        <fullName evidence="3">Phage terminase large subunit N-terminal domain-containing protein</fullName>
    </recommendedName>
</protein>
<name>A0A850HCH2_9SPHN</name>
<dbReference type="AlphaFoldDB" id="A0A850HCH2"/>
<dbReference type="Pfam" id="PF03237">
    <property type="entry name" value="Terminase_6N"/>
    <property type="match status" value="1"/>
</dbReference>
<organism evidence="1 2">
    <name type="scientific">Altererythrobacter lutimaris</name>
    <dbReference type="NCBI Taxonomy" id="2743979"/>
    <lineage>
        <taxon>Bacteria</taxon>
        <taxon>Pseudomonadati</taxon>
        <taxon>Pseudomonadota</taxon>
        <taxon>Alphaproteobacteria</taxon>
        <taxon>Sphingomonadales</taxon>
        <taxon>Erythrobacteraceae</taxon>
        <taxon>Altererythrobacter</taxon>
    </lineage>
</organism>
<dbReference type="EMBL" id="JABWTA010000001">
    <property type="protein sequence ID" value="NVE95893.1"/>
    <property type="molecule type" value="Genomic_DNA"/>
</dbReference>
<dbReference type="SUPFAM" id="SSF52540">
    <property type="entry name" value="P-loop containing nucleoside triphosphate hydrolases"/>
    <property type="match status" value="1"/>
</dbReference>
<comment type="caution">
    <text evidence="1">The sequence shown here is derived from an EMBL/GenBank/DDBJ whole genome shotgun (WGS) entry which is preliminary data.</text>
</comment>
<accession>A0A850HCH2</accession>
<dbReference type="Proteomes" id="UP000546031">
    <property type="component" value="Unassembled WGS sequence"/>
</dbReference>
<evidence type="ECO:0008006" key="3">
    <source>
        <dbReference type="Google" id="ProtNLM"/>
    </source>
</evidence>
<gene>
    <name evidence="1" type="ORF">HUO12_13390</name>
</gene>
<keyword evidence="2" id="KW-1185">Reference proteome</keyword>
<reference evidence="1 2" key="1">
    <citation type="submission" date="2020-06" db="EMBL/GenBank/DDBJ databases">
        <title>Altererythrobacter lutimaris sp. nov., a marine bacterium isolated from a tidal flat.</title>
        <authorList>
            <person name="Kim D."/>
            <person name="Yoo Y."/>
            <person name="Kim J.-J."/>
        </authorList>
    </citation>
    <scope>NUCLEOTIDE SEQUENCE [LARGE SCALE GENOMIC DNA]</scope>
    <source>
        <strain evidence="1 2">JGD-16</strain>
    </source>
</reference>
<sequence>MNTAGGSPPMLERLSPFQAAVLETPETCNLALLGARGGGKSTAAVALVVRHMQEHGADASALIVRRTLRALSDFEDELLSAAAQLFPAGHNYNRAEKILRAEGGAKATLAAIERASDYDKLQGKNFSLIVIEEVTQYPTERVLRLLRSNLRAPQGVPTRVVYLGNPGGPLHGRIFQQHVKDRLDHEPYTIGDDERWITIRSGPADNPFIDQQAYIRKLREACHGDPVKLQQWLFGDWAQGEGLMWPMFSADTHVLSVEPRGLDTTDLFIPHVGIDWGLSSPSVGHLGLRLRRDGNVNGIAMPRDSVIILDEVTDLIGSPGVDEDLNKSSEWSPDRLGERVAGMCASWAVRRPDAVVDNARGLQGDDVLTMIQETGGFWNVTLPNKGRRAERWAVMGSMLQAAVERSQVRPHLYVSDRCTFLIHALSNAVRDERSPDDVADVSSCPDHPLDSAAYLINHFRPRRATSGTTIGLN</sequence>
<dbReference type="InterPro" id="IPR027417">
    <property type="entry name" value="P-loop_NTPase"/>
</dbReference>